<dbReference type="Proteomes" id="UP000016625">
    <property type="component" value="Unassembled WGS sequence"/>
</dbReference>
<accession>U2FML4</accession>
<protein>
    <submittedName>
        <fullName evidence="1">Uncharacterized protein</fullName>
    </submittedName>
</protein>
<proteinExistence type="predicted"/>
<evidence type="ECO:0000313" key="1">
    <source>
        <dbReference type="EMBL" id="ERJ31902.1"/>
    </source>
</evidence>
<comment type="caution">
    <text evidence="1">The sequence shown here is derived from an EMBL/GenBank/DDBJ whole genome shotgun (WGS) entry which is preliminary data.</text>
</comment>
<dbReference type="AlphaFoldDB" id="U2FML4"/>
<reference evidence="1 2" key="1">
    <citation type="journal article" date="2013" name="BMC Genomics">
        <title>Comparative genomics of Campylobacter concisus isolates reveals genetic diversity and provides insights into disease association.</title>
        <authorList>
            <person name="Deshpande N.P."/>
            <person name="Kaakoush N.O."/>
            <person name="Wilkins M.R."/>
            <person name="Mitchell H.M."/>
        </authorList>
    </citation>
    <scope>NUCLEOTIDE SEQUENCE [LARGE SCALE GENOMIC DNA]</scope>
    <source>
        <strain evidence="1 2">UNSW2</strain>
    </source>
</reference>
<gene>
    <name evidence="1" type="ORF">UNSW2_220</name>
</gene>
<dbReference type="EMBL" id="ANNJ01000005">
    <property type="protein sequence ID" value="ERJ31902.1"/>
    <property type="molecule type" value="Genomic_DNA"/>
</dbReference>
<name>U2FML4_9BACT</name>
<sequence length="38" mass="4326">MPSFLANLSFWLGPSLALLQLKFIKIDRVKTHPRSSGR</sequence>
<evidence type="ECO:0000313" key="2">
    <source>
        <dbReference type="Proteomes" id="UP000016625"/>
    </source>
</evidence>
<dbReference type="PATRIC" id="fig|1242965.3.peg.620"/>
<organism evidence="1 2">
    <name type="scientific">Campylobacter concisus UNSW2</name>
    <dbReference type="NCBI Taxonomy" id="1242965"/>
    <lineage>
        <taxon>Bacteria</taxon>
        <taxon>Pseudomonadati</taxon>
        <taxon>Campylobacterota</taxon>
        <taxon>Epsilonproteobacteria</taxon>
        <taxon>Campylobacterales</taxon>
        <taxon>Campylobacteraceae</taxon>
        <taxon>Campylobacter</taxon>
    </lineage>
</organism>